<keyword evidence="2" id="KW-1185">Reference proteome</keyword>
<gene>
    <name evidence="1" type="ORF">KR51_00004950</name>
</gene>
<protein>
    <submittedName>
        <fullName evidence="1">Uncharacterized protein</fullName>
    </submittedName>
</protein>
<sequence>MQMSLVAIDLDHPALLFQPSELGTACAVRGVAAGLTASSTCDSYGARPDCCQPTVGATE</sequence>
<organism evidence="1 2">
    <name type="scientific">Rubidibacter lacunae KORDI 51-2</name>
    <dbReference type="NCBI Taxonomy" id="582515"/>
    <lineage>
        <taxon>Bacteria</taxon>
        <taxon>Bacillati</taxon>
        <taxon>Cyanobacteriota</taxon>
        <taxon>Cyanophyceae</taxon>
        <taxon>Oscillatoriophycideae</taxon>
        <taxon>Chroococcales</taxon>
        <taxon>Aphanothecaceae</taxon>
        <taxon>Rubidibacter</taxon>
    </lineage>
</organism>
<evidence type="ECO:0000313" key="2">
    <source>
        <dbReference type="Proteomes" id="UP000016960"/>
    </source>
</evidence>
<dbReference type="AlphaFoldDB" id="U5DM74"/>
<proteinExistence type="predicted"/>
<reference evidence="1 2" key="1">
    <citation type="submission" date="2013-05" db="EMBL/GenBank/DDBJ databases">
        <title>Draft genome sequence of Rubidibacter lacunae KORDI 51-2.</title>
        <authorList>
            <person name="Choi D.H."/>
            <person name="Noh J.H."/>
            <person name="Kwon K.-K."/>
            <person name="Lee J.-H."/>
            <person name="Ryu J.-Y."/>
        </authorList>
    </citation>
    <scope>NUCLEOTIDE SEQUENCE [LARGE SCALE GENOMIC DNA]</scope>
    <source>
        <strain evidence="1 2">KORDI 51-2</strain>
    </source>
</reference>
<dbReference type="InParanoid" id="U5DM74"/>
<dbReference type="EMBL" id="ASSJ01000007">
    <property type="protein sequence ID" value="ERN42781.1"/>
    <property type="molecule type" value="Genomic_DNA"/>
</dbReference>
<comment type="caution">
    <text evidence="1">The sequence shown here is derived from an EMBL/GenBank/DDBJ whole genome shotgun (WGS) entry which is preliminary data.</text>
</comment>
<evidence type="ECO:0000313" key="1">
    <source>
        <dbReference type="EMBL" id="ERN42781.1"/>
    </source>
</evidence>
<accession>U5DM74</accession>
<dbReference type="Proteomes" id="UP000016960">
    <property type="component" value="Unassembled WGS sequence"/>
</dbReference>
<name>U5DM74_9CHRO</name>